<evidence type="ECO:0000256" key="4">
    <source>
        <dbReference type="ARBA" id="ARBA00022729"/>
    </source>
</evidence>
<feature type="signal peptide" evidence="6">
    <location>
        <begin position="1"/>
        <end position="27"/>
    </location>
</feature>
<dbReference type="PANTHER" id="PTHR11575:SF24">
    <property type="entry name" value="5'-NUCLEOTIDASE"/>
    <property type="match status" value="1"/>
</dbReference>
<accession>A0A239XG45</accession>
<keyword evidence="3" id="KW-0964">Secreted</keyword>
<feature type="domain" description="5'-Nucleotidase C-terminal" evidence="10">
    <location>
        <begin position="369"/>
        <end position="530"/>
    </location>
</feature>
<gene>
    <name evidence="11" type="primary">yhcR</name>
    <name evidence="11" type="ORF">SAMEA4504048_02001</name>
</gene>
<dbReference type="GO" id="GO:0009166">
    <property type="term" value="P:nucleotide catabolic process"/>
    <property type="evidence" value="ECO:0007669"/>
    <property type="project" value="InterPro"/>
</dbReference>
<comment type="similarity">
    <text evidence="6">Belongs to the 5'-nucleotidase family.</text>
</comment>
<keyword evidence="6" id="KW-0547">Nucleotide-binding</keyword>
<keyword evidence="6 11" id="KW-0378">Hydrolase</keyword>
<dbReference type="PANTHER" id="PTHR11575">
    <property type="entry name" value="5'-NUCLEOTIDASE-RELATED"/>
    <property type="match status" value="1"/>
</dbReference>
<feature type="region of interest" description="Disordered" evidence="7">
    <location>
        <begin position="625"/>
        <end position="658"/>
    </location>
</feature>
<sequence>MKKKLILKSSLLAVVAGFGLATSPAFADQEAIQILGINDFHGALDTTGSAYMPDGKVSNAGTAAQLDAYMDDAEAAFIAKNPDATSIRVQAGDMVGASPANSGLLQDEPTIKVFNQMDVAYGTIGNHEFDEGLDEYKRIVQGQSPSPEAGYNTIVYDYEHVPATQEIVIANVVDKATGEIPNNWQPYAIKNVPINDKNVQVGFIGIVTKEIPNLVLRQNYEQYDFLDEAETIAAYALELQKKGIKAIVVLAHVPAANDGDTVVGDAADIMNRVNEIFPEHSIDILFAGHSHQYTNGLVGNTRIVQALSQGKAYADVRGILDTDTQDFVAVPGAEVVAVAPGVKTGSKDIQAIVDEANAIVKQVTDTKIGTALSSDTISREVNDFKESPVGNLVTTAQLTIANQTFDIPVDFAMTNNGGIRADLIVTDDGSITWGAAQAVQPFGNILQIVQMSGENIYKVLNEQYDGKENYFLQISGLYYTYTDNPNGGEEVPFKVVKAYKDNGEEIDPSATYTLVINDFLYGGGDGFASFRNATLVGAINPDTETFIEYISQLEAKGEKITAGINNVKRYLAELPIDEPSPSDTNTGTTTESETGATETTEGSVTPASVNASKVNSQKPLFQAQNITKVQSLGNRKATNKDTEHYQSKAGNLPETGDHTSATFILTGITILGMAGMVAKRKHD</sequence>
<dbReference type="KEGG" id="saco:SAME_02001"/>
<dbReference type="Pfam" id="PF00746">
    <property type="entry name" value="Gram_pos_anchor"/>
    <property type="match status" value="1"/>
</dbReference>
<evidence type="ECO:0000256" key="6">
    <source>
        <dbReference type="RuleBase" id="RU362119"/>
    </source>
</evidence>
<dbReference type="GO" id="GO:0000166">
    <property type="term" value="F:nucleotide binding"/>
    <property type="evidence" value="ECO:0007669"/>
    <property type="project" value="UniProtKB-KW"/>
</dbReference>
<feature type="chain" id="PRO_5011811019" evidence="6">
    <location>
        <begin position="28"/>
        <end position="683"/>
    </location>
</feature>
<feature type="region of interest" description="Disordered" evidence="7">
    <location>
        <begin position="575"/>
        <end position="610"/>
    </location>
</feature>
<evidence type="ECO:0000313" key="12">
    <source>
        <dbReference type="Proteomes" id="UP000215144"/>
    </source>
</evidence>
<dbReference type="InterPro" id="IPR029052">
    <property type="entry name" value="Metallo-depent_PP-like"/>
</dbReference>
<keyword evidence="5" id="KW-0572">Peptidoglycan-anchor</keyword>
<feature type="domain" description="Calcineurin-like phosphoesterase" evidence="8">
    <location>
        <begin position="33"/>
        <end position="293"/>
    </location>
</feature>
<dbReference type="Gene3D" id="3.60.21.10">
    <property type="match status" value="1"/>
</dbReference>
<dbReference type="FunFam" id="3.60.21.10:FF:000052">
    <property type="entry name" value="Endonuclease YhcR"/>
    <property type="match status" value="1"/>
</dbReference>
<dbReference type="EC" id="3.1.3.5" evidence="11"/>
<keyword evidence="4 6" id="KW-0732">Signal</keyword>
<dbReference type="InterPro" id="IPR004843">
    <property type="entry name" value="Calcineurin-like_PHP"/>
</dbReference>
<dbReference type="GO" id="GO:0030288">
    <property type="term" value="C:outer membrane-bounded periplasmic space"/>
    <property type="evidence" value="ECO:0007669"/>
    <property type="project" value="TreeGrafter"/>
</dbReference>
<dbReference type="GO" id="GO:0008253">
    <property type="term" value="F:5'-nucleotidase activity"/>
    <property type="evidence" value="ECO:0007669"/>
    <property type="project" value="UniProtKB-EC"/>
</dbReference>
<feature type="domain" description="Gram-positive cocci surface proteins LPxTG" evidence="9">
    <location>
        <begin position="646"/>
        <end position="682"/>
    </location>
</feature>
<comment type="subcellular location">
    <subcellularLocation>
        <location evidence="1">Secreted</location>
        <location evidence="1">Cell wall</location>
        <topology evidence="1">Peptidoglycan-anchor</topology>
    </subcellularLocation>
</comment>
<evidence type="ECO:0000256" key="2">
    <source>
        <dbReference type="ARBA" id="ARBA00022512"/>
    </source>
</evidence>
<reference evidence="11 12" key="1">
    <citation type="submission" date="2017-06" db="EMBL/GenBank/DDBJ databases">
        <authorList>
            <consortium name="Pathogen Informatics"/>
        </authorList>
    </citation>
    <scope>NUCLEOTIDE SEQUENCE [LARGE SCALE GENOMIC DNA]</scope>
    <source>
        <strain evidence="11 12">NCTC11291</strain>
    </source>
</reference>
<evidence type="ECO:0000259" key="10">
    <source>
        <dbReference type="Pfam" id="PF02872"/>
    </source>
</evidence>
<evidence type="ECO:0000313" key="11">
    <source>
        <dbReference type="EMBL" id="SNV45326.1"/>
    </source>
</evidence>
<evidence type="ECO:0000256" key="3">
    <source>
        <dbReference type="ARBA" id="ARBA00022525"/>
    </source>
</evidence>
<dbReference type="Proteomes" id="UP000215144">
    <property type="component" value="Chromosome 1"/>
</dbReference>
<organism evidence="11 12">
    <name type="scientific">Streptococcus acidominimus</name>
    <dbReference type="NCBI Taxonomy" id="1326"/>
    <lineage>
        <taxon>Bacteria</taxon>
        <taxon>Bacillati</taxon>
        <taxon>Bacillota</taxon>
        <taxon>Bacilli</taxon>
        <taxon>Lactobacillales</taxon>
        <taxon>Streptococcaceae</taxon>
        <taxon>Streptococcus</taxon>
    </lineage>
</organism>
<protein>
    <submittedName>
        <fullName evidence="11">5'-nucleotidase</fullName>
        <ecNumber evidence="11">3.1.3.5</ecNumber>
        <ecNumber evidence="11">3.1.31.-</ecNumber>
    </submittedName>
</protein>
<dbReference type="InterPro" id="IPR008334">
    <property type="entry name" value="5'-Nucleotdase_C"/>
</dbReference>
<dbReference type="EC" id="3.1.31.-" evidence="11"/>
<proteinExistence type="inferred from homology"/>
<dbReference type="Pfam" id="PF02872">
    <property type="entry name" value="5_nucleotid_C"/>
    <property type="match status" value="1"/>
</dbReference>
<dbReference type="InterPro" id="IPR006179">
    <property type="entry name" value="5_nucleotidase/apyrase"/>
</dbReference>
<evidence type="ECO:0000259" key="9">
    <source>
        <dbReference type="Pfam" id="PF00746"/>
    </source>
</evidence>
<keyword evidence="2" id="KW-0134">Cell wall</keyword>
<dbReference type="Pfam" id="PF00149">
    <property type="entry name" value="Metallophos"/>
    <property type="match status" value="1"/>
</dbReference>
<dbReference type="EMBL" id="LT906454">
    <property type="protein sequence ID" value="SNV45326.1"/>
    <property type="molecule type" value="Genomic_DNA"/>
</dbReference>
<evidence type="ECO:0000259" key="8">
    <source>
        <dbReference type="Pfam" id="PF00149"/>
    </source>
</evidence>
<dbReference type="NCBIfam" id="TIGR01167">
    <property type="entry name" value="LPXTG_anchor"/>
    <property type="match status" value="1"/>
</dbReference>
<dbReference type="OrthoDB" id="9801679at2"/>
<dbReference type="InterPro" id="IPR019931">
    <property type="entry name" value="LPXTG_anchor"/>
</dbReference>
<evidence type="ECO:0000256" key="7">
    <source>
        <dbReference type="SAM" id="MobiDB-lite"/>
    </source>
</evidence>
<dbReference type="SUPFAM" id="SSF56300">
    <property type="entry name" value="Metallo-dependent phosphatases"/>
    <property type="match status" value="1"/>
</dbReference>
<feature type="compositionally biased region" description="Low complexity" evidence="7">
    <location>
        <begin position="581"/>
        <end position="605"/>
    </location>
</feature>
<name>A0A239XG45_STRAI</name>
<evidence type="ECO:0000256" key="1">
    <source>
        <dbReference type="ARBA" id="ARBA00004168"/>
    </source>
</evidence>
<evidence type="ECO:0000256" key="5">
    <source>
        <dbReference type="ARBA" id="ARBA00023088"/>
    </source>
</evidence>
<dbReference type="InterPro" id="IPR036907">
    <property type="entry name" value="5'-Nucleotdase_C_sf"/>
</dbReference>
<dbReference type="Gene3D" id="3.90.780.10">
    <property type="entry name" value="5'-Nucleotidase, C-terminal domain"/>
    <property type="match status" value="1"/>
</dbReference>
<dbReference type="AlphaFoldDB" id="A0A239XG45"/>
<dbReference type="PRINTS" id="PR01607">
    <property type="entry name" value="APYRASEFAMLY"/>
</dbReference>
<dbReference type="SUPFAM" id="SSF55816">
    <property type="entry name" value="5'-nucleotidase (syn. UDP-sugar hydrolase), C-terminal domain"/>
    <property type="match status" value="1"/>
</dbReference>
<dbReference type="GO" id="GO:0008768">
    <property type="term" value="F:UDP-sugar diphosphatase activity"/>
    <property type="evidence" value="ECO:0007669"/>
    <property type="project" value="TreeGrafter"/>
</dbReference>
<dbReference type="RefSeq" id="WP_095123468.1">
    <property type="nucleotide sequence ID" value="NZ_LT906454.1"/>
</dbReference>